<dbReference type="GO" id="GO:0047134">
    <property type="term" value="F:protein-disulfide reductase [NAD(P)H] activity"/>
    <property type="evidence" value="ECO:0007669"/>
    <property type="project" value="TreeGrafter"/>
</dbReference>
<dbReference type="GO" id="GO:0051539">
    <property type="term" value="F:4 iron, 4 sulfur cluster binding"/>
    <property type="evidence" value="ECO:0007669"/>
    <property type="project" value="UniProtKB-KW"/>
</dbReference>
<evidence type="ECO:0000313" key="14">
    <source>
        <dbReference type="Proteomes" id="UP000289785"/>
    </source>
</evidence>
<evidence type="ECO:0000313" key="13">
    <source>
        <dbReference type="EMBL" id="QAU07207.1"/>
    </source>
</evidence>
<evidence type="ECO:0000259" key="12">
    <source>
        <dbReference type="PROSITE" id="PS51674"/>
    </source>
</evidence>
<evidence type="ECO:0000256" key="6">
    <source>
        <dbReference type="ARBA" id="ARBA00023014"/>
    </source>
</evidence>
<dbReference type="InterPro" id="IPR034768">
    <property type="entry name" value="4FE4S_WBL"/>
</dbReference>
<feature type="region of interest" description="Disordered" evidence="11">
    <location>
        <begin position="1"/>
        <end position="33"/>
    </location>
</feature>
<evidence type="ECO:0000256" key="2">
    <source>
        <dbReference type="ARBA" id="ARBA00006597"/>
    </source>
</evidence>
<keyword evidence="14" id="KW-1185">Reference proteome</keyword>
<evidence type="ECO:0000256" key="5">
    <source>
        <dbReference type="ARBA" id="ARBA00023004"/>
    </source>
</evidence>
<keyword evidence="3" id="KW-0004">4Fe-4S</keyword>
<name>A0A410TDU9_9CAUD</name>
<feature type="domain" description="4Fe-4S Wbl-type" evidence="12">
    <location>
        <begin position="108"/>
        <end position="165"/>
    </location>
</feature>
<sequence length="175" mass="19292">MTFSTRHAVSAGGFGGVAPTTTPTTSPTSNHPFTERLLPMSTHMHIDYMPSREPRPDRHRAGTTIDDKKQALGSADAIPGTNLLNRNRNVSDILASISTRPRWHIDAPCSQADADAWFPEKGESTANAKRVCMGCDVRTTCLEWALEHKEKFGVWGGLSELERRHLLKERRGSAA</sequence>
<proteinExistence type="inferred from homology"/>
<dbReference type="PROSITE" id="PS51674">
    <property type="entry name" value="4FE4S_WBL"/>
    <property type="match status" value="1"/>
</dbReference>
<evidence type="ECO:0000256" key="11">
    <source>
        <dbReference type="SAM" id="MobiDB-lite"/>
    </source>
</evidence>
<evidence type="ECO:0000256" key="4">
    <source>
        <dbReference type="ARBA" id="ARBA00022723"/>
    </source>
</evidence>
<dbReference type="PANTHER" id="PTHR38839">
    <property type="entry name" value="TRANSCRIPTIONAL REGULATOR WHID-RELATED"/>
    <property type="match status" value="1"/>
</dbReference>
<dbReference type="KEGG" id="vg:55010483"/>
<dbReference type="Proteomes" id="UP000289785">
    <property type="component" value="Segment"/>
</dbReference>
<dbReference type="PANTHER" id="PTHR38839:SF4">
    <property type="entry name" value="TRANSCRIPTIONAL REGULATOR WHIB"/>
    <property type="match status" value="1"/>
</dbReference>
<evidence type="ECO:0000256" key="1">
    <source>
        <dbReference type="ARBA" id="ARBA00001966"/>
    </source>
</evidence>
<protein>
    <submittedName>
        <fullName evidence="13">WhiB family transcription factor</fullName>
    </submittedName>
</protein>
<evidence type="ECO:0000256" key="10">
    <source>
        <dbReference type="ARBA" id="ARBA00023163"/>
    </source>
</evidence>
<evidence type="ECO:0000256" key="9">
    <source>
        <dbReference type="ARBA" id="ARBA00023157"/>
    </source>
</evidence>
<keyword evidence="7" id="KW-0805">Transcription regulation</keyword>
<accession>A0A410TDU9</accession>
<dbReference type="GO" id="GO:0003677">
    <property type="term" value="F:DNA binding"/>
    <property type="evidence" value="ECO:0007669"/>
    <property type="project" value="UniProtKB-KW"/>
</dbReference>
<dbReference type="EMBL" id="MK376961">
    <property type="protein sequence ID" value="QAU07207.1"/>
    <property type="molecule type" value="Genomic_DNA"/>
</dbReference>
<keyword evidence="10" id="KW-0804">Transcription</keyword>
<keyword evidence="4" id="KW-0479">Metal-binding</keyword>
<evidence type="ECO:0000256" key="7">
    <source>
        <dbReference type="ARBA" id="ARBA00023015"/>
    </source>
</evidence>
<dbReference type="InterPro" id="IPR003482">
    <property type="entry name" value="Whib"/>
</dbReference>
<dbReference type="Pfam" id="PF02467">
    <property type="entry name" value="Whib"/>
    <property type="match status" value="1"/>
</dbReference>
<reference evidence="13 14" key="1">
    <citation type="submission" date="2019-01" db="EMBL/GenBank/DDBJ databases">
        <authorList>
            <person name="Case A."/>
            <person name="Jordan N."/>
            <person name="Abdul-Shukar N."/>
            <person name="Baronian N."/>
            <person name="Bartlett E."/>
            <person name="Cordova J."/>
            <person name="Doering K."/>
            <person name="Downer L."/>
            <person name="Harrington M."/>
            <person name="Nillson B."/>
            <person name="Rencher J."/>
            <person name="Sandoval D."/>
            <person name="Weiss L."/>
            <person name="West E."/>
            <person name="Koga A.P."/>
            <person name="Garlena R.A."/>
            <person name="Russell D.A."/>
            <person name="Pope W.H."/>
            <person name="Jacobs-Sera D."/>
            <person name="Hatfull G.F."/>
        </authorList>
    </citation>
    <scope>NUCLEOTIDE SEQUENCE [LARGE SCALE GENOMIC DNA]</scope>
</reference>
<dbReference type="GeneID" id="55010483"/>
<evidence type="ECO:0000256" key="3">
    <source>
        <dbReference type="ARBA" id="ARBA00022485"/>
    </source>
</evidence>
<comment type="cofactor">
    <cofactor evidence="1">
        <name>[4Fe-4S] cluster</name>
        <dbReference type="ChEBI" id="CHEBI:49883"/>
    </cofactor>
</comment>
<dbReference type="GO" id="GO:0046872">
    <property type="term" value="F:metal ion binding"/>
    <property type="evidence" value="ECO:0007669"/>
    <property type="project" value="UniProtKB-KW"/>
</dbReference>
<gene>
    <name evidence="13" type="primary">65</name>
    <name evidence="13" type="ORF">SEA_ASAPAG_65</name>
</gene>
<dbReference type="RefSeq" id="YP_009819110.1">
    <property type="nucleotide sequence ID" value="NC_048146.1"/>
</dbReference>
<organism evidence="13 14">
    <name type="scientific">Gordonia phage Asapag</name>
    <dbReference type="NCBI Taxonomy" id="2507862"/>
    <lineage>
        <taxon>Viruses</taxon>
        <taxon>Duplodnaviria</taxon>
        <taxon>Heunggongvirae</taxon>
        <taxon>Uroviricota</taxon>
        <taxon>Caudoviricetes</taxon>
        <taxon>Langleyhallvirinae</taxon>
        <taxon>Getalongvirus</taxon>
        <taxon>Getalongvirus asapag</taxon>
    </lineage>
</organism>
<feature type="compositionally biased region" description="Low complexity" evidence="11">
    <location>
        <begin position="19"/>
        <end position="29"/>
    </location>
</feature>
<keyword evidence="9" id="KW-1015">Disulfide bond</keyword>
<dbReference type="GO" id="GO:0045892">
    <property type="term" value="P:negative regulation of DNA-templated transcription"/>
    <property type="evidence" value="ECO:0007669"/>
    <property type="project" value="TreeGrafter"/>
</dbReference>
<comment type="similarity">
    <text evidence="2">Belongs to the WhiB family.</text>
</comment>
<keyword evidence="6" id="KW-0411">Iron-sulfur</keyword>
<keyword evidence="5" id="KW-0408">Iron</keyword>
<keyword evidence="8" id="KW-0238">DNA-binding</keyword>
<dbReference type="HAMAP" id="MF_01479">
    <property type="entry name" value="WhiB"/>
    <property type="match status" value="1"/>
</dbReference>
<evidence type="ECO:0000256" key="8">
    <source>
        <dbReference type="ARBA" id="ARBA00023125"/>
    </source>
</evidence>